<dbReference type="Gene3D" id="3.40.1740.10">
    <property type="entry name" value="VC0467-like"/>
    <property type="match status" value="1"/>
</dbReference>
<evidence type="ECO:0000256" key="2">
    <source>
        <dbReference type="HAMAP-Rule" id="MF_00758"/>
    </source>
</evidence>
<evidence type="ECO:0000313" key="4">
    <source>
        <dbReference type="Proteomes" id="UP000198539"/>
    </source>
</evidence>
<dbReference type="PANTHER" id="PTHR30327">
    <property type="entry name" value="UNCHARACTERIZED PROTEIN YQGE"/>
    <property type="match status" value="1"/>
</dbReference>
<dbReference type="InterPro" id="IPR003774">
    <property type="entry name" value="AlgH-like"/>
</dbReference>
<evidence type="ECO:0000256" key="1">
    <source>
        <dbReference type="ARBA" id="ARBA00009600"/>
    </source>
</evidence>
<gene>
    <name evidence="3" type="ORF">SAMN04488238_101535</name>
</gene>
<dbReference type="PANTHER" id="PTHR30327:SF1">
    <property type="entry name" value="UPF0301 PROTEIN YQGE"/>
    <property type="match status" value="1"/>
</dbReference>
<dbReference type="HAMAP" id="MF_00758">
    <property type="entry name" value="UPF0301"/>
    <property type="match status" value="1"/>
</dbReference>
<dbReference type="AlphaFoldDB" id="A0A1H2S927"/>
<dbReference type="SUPFAM" id="SSF143456">
    <property type="entry name" value="VC0467-like"/>
    <property type="match status" value="1"/>
</dbReference>
<dbReference type="GO" id="GO:0005829">
    <property type="term" value="C:cytosol"/>
    <property type="evidence" value="ECO:0007669"/>
    <property type="project" value="TreeGrafter"/>
</dbReference>
<organism evidence="3 4">
    <name type="scientific">Roseicitreum antarcticum</name>
    <dbReference type="NCBI Taxonomy" id="564137"/>
    <lineage>
        <taxon>Bacteria</taxon>
        <taxon>Pseudomonadati</taxon>
        <taxon>Pseudomonadota</taxon>
        <taxon>Alphaproteobacteria</taxon>
        <taxon>Rhodobacterales</taxon>
        <taxon>Paracoccaceae</taxon>
        <taxon>Roseicitreum</taxon>
    </lineage>
</organism>
<dbReference type="Proteomes" id="UP000198539">
    <property type="component" value="Unassembled WGS sequence"/>
</dbReference>
<name>A0A1H2S927_9RHOB</name>
<comment type="similarity">
    <text evidence="1 2">Belongs to the UPF0301 (AlgH) family.</text>
</comment>
<dbReference type="STRING" id="564137.SAMN04488238_101535"/>
<accession>A0A1H2S927</accession>
<sequence length="199" mass="20788">MHRCVMDVQPEPLNLTGVLLIAMPGVVGDMFAQTVVFLCAHGPNGAMGLIVNKPVPQIGLAEMLRQLKVTTTGAPEGELSQPIYFGGPVEPERGFVLHSPDYCGGEATLRVNDAFAMSSTMEILSDIGRGQGPAQAVMTLGYAGWAPGQLEAEISQNAWLTTDATPALVFTGPDSDKWTAALAELGVDPLSLSATAGHA</sequence>
<proteinExistence type="inferred from homology"/>
<evidence type="ECO:0000313" key="3">
    <source>
        <dbReference type="EMBL" id="SDW28107.1"/>
    </source>
</evidence>
<keyword evidence="4" id="KW-1185">Reference proteome</keyword>
<dbReference type="EMBL" id="FNOM01000001">
    <property type="protein sequence ID" value="SDW28107.1"/>
    <property type="molecule type" value="Genomic_DNA"/>
</dbReference>
<dbReference type="Pfam" id="PF02622">
    <property type="entry name" value="DUF179"/>
    <property type="match status" value="1"/>
</dbReference>
<protein>
    <recommendedName>
        <fullName evidence="2">UPF0301 protein SAMN04488238_101535</fullName>
    </recommendedName>
</protein>
<reference evidence="3 4" key="1">
    <citation type="submission" date="2016-10" db="EMBL/GenBank/DDBJ databases">
        <authorList>
            <person name="de Groot N.N."/>
        </authorList>
    </citation>
    <scope>NUCLEOTIDE SEQUENCE [LARGE SCALE GENOMIC DNA]</scope>
    <source>
        <strain evidence="3 4">CGMCC 1.8894</strain>
    </source>
</reference>